<organism evidence="1 2">
    <name type="scientific">Acanthoscelides obtectus</name>
    <name type="common">Bean weevil</name>
    <name type="synonym">Bruchus obtectus</name>
    <dbReference type="NCBI Taxonomy" id="200917"/>
    <lineage>
        <taxon>Eukaryota</taxon>
        <taxon>Metazoa</taxon>
        <taxon>Ecdysozoa</taxon>
        <taxon>Arthropoda</taxon>
        <taxon>Hexapoda</taxon>
        <taxon>Insecta</taxon>
        <taxon>Pterygota</taxon>
        <taxon>Neoptera</taxon>
        <taxon>Endopterygota</taxon>
        <taxon>Coleoptera</taxon>
        <taxon>Polyphaga</taxon>
        <taxon>Cucujiformia</taxon>
        <taxon>Chrysomeloidea</taxon>
        <taxon>Chrysomelidae</taxon>
        <taxon>Bruchinae</taxon>
        <taxon>Bruchini</taxon>
        <taxon>Acanthoscelides</taxon>
    </lineage>
</organism>
<sequence length="83" mass="9381">MLSTPVILHTDTPFVVHLRPGKTQHAQKRDCTGSVTIHGLKRAEGYEIRPTAADSTQAETYKCRGRFCYTVSWSLNKLDSVFR</sequence>
<dbReference type="OrthoDB" id="7969653at2759"/>
<gene>
    <name evidence="1" type="ORF">ACAOBT_LOCUS1076</name>
</gene>
<evidence type="ECO:0000313" key="2">
    <source>
        <dbReference type="Proteomes" id="UP001152888"/>
    </source>
</evidence>
<reference evidence="1" key="1">
    <citation type="submission" date="2022-03" db="EMBL/GenBank/DDBJ databases">
        <authorList>
            <person name="Sayadi A."/>
        </authorList>
    </citation>
    <scope>NUCLEOTIDE SEQUENCE</scope>
</reference>
<protein>
    <submittedName>
        <fullName evidence="1">Uncharacterized protein</fullName>
    </submittedName>
</protein>
<keyword evidence="2" id="KW-1185">Reference proteome</keyword>
<proteinExistence type="predicted"/>
<dbReference type="Proteomes" id="UP001152888">
    <property type="component" value="Unassembled WGS sequence"/>
</dbReference>
<accession>A0A9P0JMZ8</accession>
<evidence type="ECO:0000313" key="1">
    <source>
        <dbReference type="EMBL" id="CAH1955472.1"/>
    </source>
</evidence>
<name>A0A9P0JMZ8_ACAOB</name>
<dbReference type="EMBL" id="CAKOFQ010006660">
    <property type="protein sequence ID" value="CAH1955472.1"/>
    <property type="molecule type" value="Genomic_DNA"/>
</dbReference>
<comment type="caution">
    <text evidence="1">The sequence shown here is derived from an EMBL/GenBank/DDBJ whole genome shotgun (WGS) entry which is preliminary data.</text>
</comment>
<dbReference type="AlphaFoldDB" id="A0A9P0JMZ8"/>